<proteinExistence type="inferred from homology"/>
<reference evidence="9" key="1">
    <citation type="submission" date="2021-04" db="EMBL/GenBank/DDBJ databases">
        <title>Genome seq and assembly of Streptomyces sp. RG38.</title>
        <authorList>
            <person name="Chhetri G."/>
        </authorList>
    </citation>
    <scope>NUCLEOTIDE SEQUENCE</scope>
    <source>
        <strain evidence="9">RG38</strain>
    </source>
</reference>
<evidence type="ECO:0000256" key="7">
    <source>
        <dbReference type="SAM" id="Phobius"/>
    </source>
</evidence>
<dbReference type="InterPro" id="IPR003834">
    <property type="entry name" value="Cyt_c_assmbl_TM_dom"/>
</dbReference>
<gene>
    <name evidence="9" type="ORF">J5Y05_06755</name>
</gene>
<keyword evidence="3 7" id="KW-0812">Transmembrane</keyword>
<accession>A0A940X9Z3</accession>
<feature type="transmembrane region" description="Helical" evidence="7">
    <location>
        <begin position="117"/>
        <end position="141"/>
    </location>
</feature>
<dbReference type="AlphaFoldDB" id="A0A940X9Z3"/>
<dbReference type="PANTHER" id="PTHR31272:SF4">
    <property type="entry name" value="CYTOCHROME C-TYPE BIOGENESIS PROTEIN HI_1454-RELATED"/>
    <property type="match status" value="1"/>
</dbReference>
<dbReference type="Proteomes" id="UP000677875">
    <property type="component" value="Unassembled WGS sequence"/>
</dbReference>
<evidence type="ECO:0000256" key="2">
    <source>
        <dbReference type="ARBA" id="ARBA00006143"/>
    </source>
</evidence>
<dbReference type="Pfam" id="PF02683">
    <property type="entry name" value="DsbD_TM"/>
    <property type="match status" value="1"/>
</dbReference>
<comment type="subcellular location">
    <subcellularLocation>
        <location evidence="1">Membrane</location>
        <topology evidence="1">Multi-pass membrane protein</topology>
    </subcellularLocation>
</comment>
<evidence type="ECO:0000256" key="5">
    <source>
        <dbReference type="ARBA" id="ARBA00023136"/>
    </source>
</evidence>
<evidence type="ECO:0000256" key="6">
    <source>
        <dbReference type="SAM" id="MobiDB-lite"/>
    </source>
</evidence>
<evidence type="ECO:0000256" key="4">
    <source>
        <dbReference type="ARBA" id="ARBA00022989"/>
    </source>
</evidence>
<dbReference type="EMBL" id="JAGPNL010000001">
    <property type="protein sequence ID" value="MBQ0826203.1"/>
    <property type="molecule type" value="Genomic_DNA"/>
</dbReference>
<dbReference type="RefSeq" id="WP_210869046.1">
    <property type="nucleotide sequence ID" value="NZ_JAGPNL010000001.1"/>
</dbReference>
<dbReference type="PANTHER" id="PTHR31272">
    <property type="entry name" value="CYTOCHROME C-TYPE BIOGENESIS PROTEIN HI_1454-RELATED"/>
    <property type="match status" value="1"/>
</dbReference>
<sequence>MSDVGLLVAFLGGLLALLSPCSALLLPAFFAYSFTGRTRLVARTGVFYTGLCTTLVPLGVAGSFAARLFHGHRDLLITVGGWTLIALGAAQAAGFGFGSRKLARAAGARRSGSALSVFALGAVYGLAGFCAGPILGGVLTVAALDGDPVRGGVLLAVYALGMAAPVFVLALLWDRFDLGRRPWLRGRAVALGPVTVHSTSAVGGALFVLLGVAFLVFDGAAALPSPLSTDAEFALEERISALGSAVSDRTLLLVPAGVAALGAVAALLRGGGRDGAPPDGAPPDDGSTPDSDSAPDNGSTPDDGPTPDGGAPAARYTGPGEGRPASGVDGTPDARSPSGGPGS</sequence>
<evidence type="ECO:0000256" key="3">
    <source>
        <dbReference type="ARBA" id="ARBA00022692"/>
    </source>
</evidence>
<feature type="compositionally biased region" description="Low complexity" evidence="6">
    <location>
        <begin position="275"/>
        <end position="314"/>
    </location>
</feature>
<comment type="caution">
    <text evidence="9">The sequence shown here is derived from an EMBL/GenBank/DDBJ whole genome shotgun (WGS) entry which is preliminary data.</text>
</comment>
<evidence type="ECO:0000313" key="9">
    <source>
        <dbReference type="EMBL" id="MBQ0826203.1"/>
    </source>
</evidence>
<evidence type="ECO:0000256" key="1">
    <source>
        <dbReference type="ARBA" id="ARBA00004141"/>
    </source>
</evidence>
<keyword evidence="4 7" id="KW-1133">Transmembrane helix</keyword>
<feature type="transmembrane region" description="Helical" evidence="7">
    <location>
        <begin position="75"/>
        <end position="97"/>
    </location>
</feature>
<dbReference type="GO" id="GO:0016020">
    <property type="term" value="C:membrane"/>
    <property type="evidence" value="ECO:0007669"/>
    <property type="project" value="UniProtKB-SubCell"/>
</dbReference>
<feature type="domain" description="Cytochrome C biogenesis protein transmembrane" evidence="8">
    <location>
        <begin position="6"/>
        <end position="171"/>
    </location>
</feature>
<protein>
    <submittedName>
        <fullName evidence="9">Cytochrome c biogenesis protein CcdA</fullName>
    </submittedName>
</protein>
<feature type="transmembrane region" description="Helical" evidence="7">
    <location>
        <begin position="46"/>
        <end position="69"/>
    </location>
</feature>
<organism evidence="9 10">
    <name type="scientific">Streptomyces tagetis</name>
    <dbReference type="NCBI Taxonomy" id="2820809"/>
    <lineage>
        <taxon>Bacteria</taxon>
        <taxon>Bacillati</taxon>
        <taxon>Actinomycetota</taxon>
        <taxon>Actinomycetes</taxon>
        <taxon>Kitasatosporales</taxon>
        <taxon>Streptomycetaceae</taxon>
        <taxon>Streptomyces</taxon>
    </lineage>
</organism>
<feature type="transmembrane region" description="Helical" evidence="7">
    <location>
        <begin position="194"/>
        <end position="217"/>
    </location>
</feature>
<feature type="transmembrane region" description="Helical" evidence="7">
    <location>
        <begin position="250"/>
        <end position="268"/>
    </location>
</feature>
<feature type="transmembrane region" description="Helical" evidence="7">
    <location>
        <begin position="153"/>
        <end position="173"/>
    </location>
</feature>
<keyword evidence="10" id="KW-1185">Reference proteome</keyword>
<keyword evidence="5 7" id="KW-0472">Membrane</keyword>
<dbReference type="InterPro" id="IPR051790">
    <property type="entry name" value="Cytochrome_c-biogenesis_DsbD"/>
</dbReference>
<name>A0A940X9Z3_9ACTN</name>
<feature type="region of interest" description="Disordered" evidence="6">
    <location>
        <begin position="272"/>
        <end position="343"/>
    </location>
</feature>
<dbReference type="GO" id="GO:0017004">
    <property type="term" value="P:cytochrome complex assembly"/>
    <property type="evidence" value="ECO:0007669"/>
    <property type="project" value="InterPro"/>
</dbReference>
<feature type="transmembrane region" description="Helical" evidence="7">
    <location>
        <begin position="6"/>
        <end position="34"/>
    </location>
</feature>
<evidence type="ECO:0000313" key="10">
    <source>
        <dbReference type="Proteomes" id="UP000677875"/>
    </source>
</evidence>
<comment type="similarity">
    <text evidence="2">Belongs to the DsbD family.</text>
</comment>
<evidence type="ECO:0000259" key="8">
    <source>
        <dbReference type="Pfam" id="PF02683"/>
    </source>
</evidence>